<evidence type="ECO:0000259" key="1">
    <source>
        <dbReference type="Pfam" id="PF01926"/>
    </source>
</evidence>
<feature type="domain" description="G" evidence="1">
    <location>
        <begin position="12"/>
        <end position="73"/>
    </location>
</feature>
<organism evidence="2 3">
    <name type="scientific">Zymoseptoria brevis</name>
    <dbReference type="NCBI Taxonomy" id="1047168"/>
    <lineage>
        <taxon>Eukaryota</taxon>
        <taxon>Fungi</taxon>
        <taxon>Dikarya</taxon>
        <taxon>Ascomycota</taxon>
        <taxon>Pezizomycotina</taxon>
        <taxon>Dothideomycetes</taxon>
        <taxon>Dothideomycetidae</taxon>
        <taxon>Mycosphaerellales</taxon>
        <taxon>Mycosphaerellaceae</taxon>
        <taxon>Zymoseptoria</taxon>
    </lineage>
</organism>
<accession>A0A0F4GCM0</accession>
<dbReference type="CDD" id="cd00882">
    <property type="entry name" value="Ras_like_GTPase"/>
    <property type="match status" value="1"/>
</dbReference>
<dbReference type="STRING" id="1047168.A0A0F4GCM0"/>
<dbReference type="EMBL" id="LAFY01004091">
    <property type="protein sequence ID" value="KJX95148.1"/>
    <property type="molecule type" value="Genomic_DNA"/>
</dbReference>
<sequence>MATVKGRPSMKFAVMGVTGSGKSTFIKIASGIDGVGIGHDLKSFTQSPEPFTFLNNGTSITLVDTPGFNDTDLNESDVLKAIADWLDWDYRNRPQMRLNGIIYLHNVMDPRMLGSSLRNLKMFRDLCGQDPLRNVLLVTTRWGMARRVDMEQAERREEQLRTDRKFWAGMLAGGARKVFWSD</sequence>
<dbReference type="InterPro" id="IPR006073">
    <property type="entry name" value="GTP-bd"/>
</dbReference>
<name>A0A0F4GCM0_9PEZI</name>
<keyword evidence="3" id="KW-1185">Reference proteome</keyword>
<dbReference type="Pfam" id="PF01926">
    <property type="entry name" value="MMR_HSR1"/>
    <property type="match status" value="1"/>
</dbReference>
<gene>
    <name evidence="2" type="ORF">TI39_contig4131g00001</name>
</gene>
<dbReference type="OrthoDB" id="3635738at2759"/>
<dbReference type="InterPro" id="IPR027417">
    <property type="entry name" value="P-loop_NTPase"/>
</dbReference>
<comment type="caution">
    <text evidence="2">The sequence shown here is derived from an EMBL/GenBank/DDBJ whole genome shotgun (WGS) entry which is preliminary data.</text>
</comment>
<reference evidence="2 3" key="1">
    <citation type="submission" date="2015-03" db="EMBL/GenBank/DDBJ databases">
        <title>RNA-seq based gene annotation and comparative genomics of four Zymoseptoria species reveal species-specific pathogenicity related genes and transposable element activity.</title>
        <authorList>
            <person name="Grandaubert J."/>
            <person name="Bhattacharyya A."/>
            <person name="Stukenbrock E.H."/>
        </authorList>
    </citation>
    <scope>NUCLEOTIDE SEQUENCE [LARGE SCALE GENOMIC DNA]</scope>
    <source>
        <strain evidence="2 3">Zb18110</strain>
    </source>
</reference>
<dbReference type="Proteomes" id="UP000033647">
    <property type="component" value="Unassembled WGS sequence"/>
</dbReference>
<evidence type="ECO:0000313" key="3">
    <source>
        <dbReference type="Proteomes" id="UP000033647"/>
    </source>
</evidence>
<protein>
    <recommendedName>
        <fullName evidence="1">G domain-containing protein</fullName>
    </recommendedName>
</protein>
<dbReference type="SUPFAM" id="SSF52540">
    <property type="entry name" value="P-loop containing nucleoside triphosphate hydrolases"/>
    <property type="match status" value="1"/>
</dbReference>
<dbReference type="Gene3D" id="3.40.50.300">
    <property type="entry name" value="P-loop containing nucleotide triphosphate hydrolases"/>
    <property type="match status" value="1"/>
</dbReference>
<dbReference type="GO" id="GO:0005525">
    <property type="term" value="F:GTP binding"/>
    <property type="evidence" value="ECO:0007669"/>
    <property type="project" value="InterPro"/>
</dbReference>
<proteinExistence type="predicted"/>
<dbReference type="AlphaFoldDB" id="A0A0F4GCM0"/>
<evidence type="ECO:0000313" key="2">
    <source>
        <dbReference type="EMBL" id="KJX95148.1"/>
    </source>
</evidence>